<evidence type="ECO:0000256" key="4">
    <source>
        <dbReference type="ARBA" id="ARBA00022989"/>
    </source>
</evidence>
<dbReference type="InterPro" id="IPR025857">
    <property type="entry name" value="MacB_PCD"/>
</dbReference>
<evidence type="ECO:0000256" key="6">
    <source>
        <dbReference type="SAM" id="Phobius"/>
    </source>
</evidence>
<dbReference type="InterPro" id="IPR003838">
    <property type="entry name" value="ABC3_permease_C"/>
</dbReference>
<feature type="domain" description="ABC3 transporter permease C-terminal" evidence="7">
    <location>
        <begin position="683"/>
        <end position="797"/>
    </location>
</feature>
<dbReference type="Proteomes" id="UP000276603">
    <property type="component" value="Unassembled WGS sequence"/>
</dbReference>
<protein>
    <submittedName>
        <fullName evidence="9">ABC transporter permease</fullName>
    </submittedName>
</protein>
<keyword evidence="4 6" id="KW-1133">Transmembrane helix</keyword>
<keyword evidence="3 6" id="KW-0812">Transmembrane</keyword>
<evidence type="ECO:0000256" key="2">
    <source>
        <dbReference type="ARBA" id="ARBA00022475"/>
    </source>
</evidence>
<comment type="subcellular location">
    <subcellularLocation>
        <location evidence="1">Cell membrane</location>
        <topology evidence="1">Multi-pass membrane protein</topology>
    </subcellularLocation>
</comment>
<feature type="transmembrane region" description="Helical" evidence="6">
    <location>
        <begin position="294"/>
        <end position="314"/>
    </location>
</feature>
<name>A0A3B0CHH2_9FLAO</name>
<dbReference type="OrthoDB" id="5933722at2"/>
<evidence type="ECO:0000313" key="9">
    <source>
        <dbReference type="EMBL" id="RKN82926.1"/>
    </source>
</evidence>
<feature type="domain" description="ABC3 transporter permease C-terminal" evidence="7">
    <location>
        <begin position="300"/>
        <end position="416"/>
    </location>
</feature>
<feature type="domain" description="MacB-like periplasmic core" evidence="8">
    <location>
        <begin position="444"/>
        <end position="607"/>
    </location>
</feature>
<dbReference type="Pfam" id="PF12704">
    <property type="entry name" value="MacB_PCD"/>
    <property type="match status" value="2"/>
</dbReference>
<gene>
    <name evidence="9" type="ORF">D7Z94_03530</name>
</gene>
<feature type="transmembrane region" description="Helical" evidence="6">
    <location>
        <begin position="767"/>
        <end position="787"/>
    </location>
</feature>
<evidence type="ECO:0000256" key="3">
    <source>
        <dbReference type="ARBA" id="ARBA00022692"/>
    </source>
</evidence>
<dbReference type="EMBL" id="RBCJ01000001">
    <property type="protein sequence ID" value="RKN82926.1"/>
    <property type="molecule type" value="Genomic_DNA"/>
</dbReference>
<feature type="transmembrane region" description="Helical" evidence="6">
    <location>
        <begin position="733"/>
        <end position="752"/>
    </location>
</feature>
<reference evidence="9 10" key="1">
    <citation type="submission" date="2018-10" db="EMBL/GenBank/DDBJ databases">
        <title>Ulvibacterium marinum gen. nov., sp. nov., a novel marine bacterium of the family Flavobacteriaceae, isolated from a culture of the green alga Ulva prolifera.</title>
        <authorList>
            <person name="Zhang Z."/>
        </authorList>
    </citation>
    <scope>NUCLEOTIDE SEQUENCE [LARGE SCALE GENOMIC DNA]</scope>
    <source>
        <strain evidence="9 10">CCMM003</strain>
    </source>
</reference>
<feature type="transmembrane region" description="Helical" evidence="6">
    <location>
        <begin position="433"/>
        <end position="457"/>
    </location>
</feature>
<dbReference type="PANTHER" id="PTHR30572:SF18">
    <property type="entry name" value="ABC-TYPE MACROLIDE FAMILY EXPORT SYSTEM PERMEASE COMPONENT 2"/>
    <property type="match status" value="1"/>
</dbReference>
<dbReference type="InterPro" id="IPR050250">
    <property type="entry name" value="Macrolide_Exporter_MacB"/>
</dbReference>
<dbReference type="AlphaFoldDB" id="A0A3B0CHH2"/>
<proteinExistence type="predicted"/>
<dbReference type="Pfam" id="PF02687">
    <property type="entry name" value="FtsX"/>
    <property type="match status" value="2"/>
</dbReference>
<accession>A0A3B0CHH2</accession>
<evidence type="ECO:0000256" key="5">
    <source>
        <dbReference type="ARBA" id="ARBA00023136"/>
    </source>
</evidence>
<dbReference type="PANTHER" id="PTHR30572">
    <property type="entry name" value="MEMBRANE COMPONENT OF TRANSPORTER-RELATED"/>
    <property type="match status" value="1"/>
</dbReference>
<evidence type="ECO:0000256" key="1">
    <source>
        <dbReference type="ARBA" id="ARBA00004651"/>
    </source>
</evidence>
<keyword evidence="10" id="KW-1185">Reference proteome</keyword>
<evidence type="ECO:0000313" key="10">
    <source>
        <dbReference type="Proteomes" id="UP000276603"/>
    </source>
</evidence>
<dbReference type="RefSeq" id="WP_120710133.1">
    <property type="nucleotide sequence ID" value="NZ_RBCJ01000001.1"/>
</dbReference>
<feature type="transmembrane region" description="Helical" evidence="6">
    <location>
        <begin position="684"/>
        <end position="705"/>
    </location>
</feature>
<dbReference type="GO" id="GO:0005886">
    <property type="term" value="C:plasma membrane"/>
    <property type="evidence" value="ECO:0007669"/>
    <property type="project" value="UniProtKB-SubCell"/>
</dbReference>
<dbReference type="GO" id="GO:0022857">
    <property type="term" value="F:transmembrane transporter activity"/>
    <property type="evidence" value="ECO:0007669"/>
    <property type="project" value="TreeGrafter"/>
</dbReference>
<feature type="transmembrane region" description="Helical" evidence="6">
    <location>
        <begin position="388"/>
        <end position="412"/>
    </location>
</feature>
<evidence type="ECO:0000259" key="8">
    <source>
        <dbReference type="Pfam" id="PF12704"/>
    </source>
</evidence>
<feature type="domain" description="MacB-like periplasmic core" evidence="8">
    <location>
        <begin position="20"/>
        <end position="245"/>
    </location>
</feature>
<keyword evidence="2" id="KW-1003">Cell membrane</keyword>
<organism evidence="9 10">
    <name type="scientific">Ulvibacterium marinum</name>
    <dbReference type="NCBI Taxonomy" id="2419782"/>
    <lineage>
        <taxon>Bacteria</taxon>
        <taxon>Pseudomonadati</taxon>
        <taxon>Bacteroidota</taxon>
        <taxon>Flavobacteriia</taxon>
        <taxon>Flavobacteriales</taxon>
        <taxon>Flavobacteriaceae</taxon>
        <taxon>Ulvibacterium</taxon>
    </lineage>
</organism>
<feature type="transmembrane region" description="Helical" evidence="6">
    <location>
        <begin position="21"/>
        <end position="41"/>
    </location>
</feature>
<keyword evidence="5 6" id="KW-0472">Membrane</keyword>
<comment type="caution">
    <text evidence="9">The sequence shown here is derived from an EMBL/GenBank/DDBJ whole genome shotgun (WGS) entry which is preliminary data.</text>
</comment>
<sequence length="804" mass="90576">MLKSYLKIAWRSLFRSPFQTFIKIFGLSIGIASVMLILFHVKDELSFDQGFLKSDRIFRVTNENLGEGARHWAATPPPMGPQMQQLLPEVELTVRFHRPSAYQLLSHTSKSGNTRKFEERGGFIVDSGAVEMFDLEFIQGDANTALSEINSIILTEDMAQKYFGNENPLGKIIMDNIARIPLKVSGVIAKFPFQTHLRFDYLLSMPTINNYQDQGALSSRGWSGFYTYVLLKEDISLASMTSKMEEFMIQFYEPHGETPSETLAARKLRLQPITDIHLHSKLEKEMYPNSDITYVYIFGLVALFILLLAAVNFINISTTQSFGRVKEIGVRKVVGAKRKQLIHQFLMDSLLVTFLSMIIALVIFASAIPHYDDLTSKPFYQENIFTLSNFGILLLMFISVGVLAGLYPALFVSRYSLVSSLKSKKNSGPRIQIVRNSLIVFQFVISVFMIVGTIIIYNQMNLFHHKNLGFDKEQVLAVTMHRDMWENYGALKAKMSENPAIESFSTTTNIPGDRFGSYFFTPLGNAQQVTEGFDARLMLSDDKFLSTLDIPIKEGRNFFREEANTGNTEFIINEAAGKLFGPGKAVGKRLTIGRDTANIVGVVKDFNFASLHSPIEPLVIQYNPYAGGHLLVKVQENQLAETIAYMEKSVESIAPSSTFSYSFVDDRLDGLYDTENRMSKVFNVFALLSLLIACLGLYGLSAYAARIRIKEIGIRKVLGSGKMDIIKILSRDFLKLVSTAILIAAPFTYFTMKRWLQDFAYHIEIQWWMFGLAGALVLFIAIATLSYQGIKSANANPIESLRTE</sequence>
<feature type="transmembrane region" description="Helical" evidence="6">
    <location>
        <begin position="345"/>
        <end position="368"/>
    </location>
</feature>
<evidence type="ECO:0000259" key="7">
    <source>
        <dbReference type="Pfam" id="PF02687"/>
    </source>
</evidence>